<sequence length="556" mass="61068">MTFKDEDERPIRAIRLLSAGATFNSKLGHPGVPMGMAPVTHVLFSRFLRCSPAHPGWLNRDFWNGRACILQYIMLHLLGYEITMDYLKNFRQLDSITPGHPENFETPGVEVTTGLLGQGIANAVGLAIAQAHTAAVFNRPGFSIDNFTYCFLGDGCLQEGVASEASSLAGHLQLGNLICIYDDNRISIDRNINCSFTEDVVKRYGSYGWHVLWVKTETQIWPRSRRPFNSTHGVHGNPFKADNIKQLKSKWGFNADEAFHVPEEVYKAYQDRAAEGLAAKQTWGSLLAKRLTGTLPQGWEADFPAFSPSDPTMATRNLSETVLSNMHVIIHELIGGLSDLTLDFQAPGLEDVLRDYSGLYLRYGVREHTMGAIMNGFAAYGIALLYGGTFLNFVSYAAGAARLSALSRLRIICLATHDSMLWDKMDLHISPSRHQCTSVRCPTVQSGDLPTETKQVPLILSLILSYGAPRLRKLRGGYVVSESDSSADITLVGTGSEVALCVETAGYLSEQHGLKSCVVSLPCWEHGGLTHQQFGIDTFGASFTKEGVAKRAIATI</sequence>
<name>A0ACD3YN22_FUSSC</name>
<keyword evidence="2" id="KW-1185">Reference proteome</keyword>
<dbReference type="EMBL" id="CP090030">
    <property type="protein sequence ID" value="UPK90422.1"/>
    <property type="molecule type" value="Genomic_DNA"/>
</dbReference>
<proteinExistence type="predicted"/>
<evidence type="ECO:0000313" key="1">
    <source>
        <dbReference type="EMBL" id="UPK90422.1"/>
    </source>
</evidence>
<gene>
    <name evidence="1" type="ORF">LCI18_001357</name>
</gene>
<organism evidence="1 2">
    <name type="scientific">Fusarium solani subsp. cucurbitae</name>
    <name type="common">Neocosmosporum cucurbitae</name>
    <dbReference type="NCBI Taxonomy" id="2747967"/>
    <lineage>
        <taxon>Eukaryota</taxon>
        <taxon>Fungi</taxon>
        <taxon>Dikarya</taxon>
        <taxon>Ascomycota</taxon>
        <taxon>Pezizomycotina</taxon>
        <taxon>Sordariomycetes</taxon>
        <taxon>Hypocreomycetidae</taxon>
        <taxon>Hypocreales</taxon>
        <taxon>Nectriaceae</taxon>
        <taxon>Fusarium</taxon>
        <taxon>Fusarium solani species complex</taxon>
    </lineage>
</organism>
<reference evidence="1" key="1">
    <citation type="submission" date="2021-11" db="EMBL/GenBank/DDBJ databases">
        <title>Fusarium solani-melongenae Genome sequencing and assembly.</title>
        <authorList>
            <person name="Xie S."/>
            <person name="Huang L."/>
            <person name="Zhang X."/>
        </authorList>
    </citation>
    <scope>NUCLEOTIDE SEQUENCE</scope>
    <source>
        <strain evidence="1">CRI 24-3</strain>
    </source>
</reference>
<dbReference type="Proteomes" id="UP000830768">
    <property type="component" value="Chromosome 1"/>
</dbReference>
<accession>A0ACD3YN22</accession>
<protein>
    <submittedName>
        <fullName evidence="1">Uncharacterized protein</fullName>
    </submittedName>
</protein>
<evidence type="ECO:0000313" key="2">
    <source>
        <dbReference type="Proteomes" id="UP000830768"/>
    </source>
</evidence>